<dbReference type="Pfam" id="PF08708">
    <property type="entry name" value="PriCT_1"/>
    <property type="match status" value="1"/>
</dbReference>
<gene>
    <name evidence="3" type="ORF">EK417_18865</name>
</gene>
<dbReference type="InterPro" id="IPR014820">
    <property type="entry name" value="PriCT_1"/>
</dbReference>
<evidence type="ECO:0000313" key="3">
    <source>
        <dbReference type="EMBL" id="THV56433.1"/>
    </source>
</evidence>
<evidence type="ECO:0000259" key="1">
    <source>
        <dbReference type="Pfam" id="PF08708"/>
    </source>
</evidence>
<dbReference type="EMBL" id="SDLV01000053">
    <property type="protein sequence ID" value="THV56433.1"/>
    <property type="molecule type" value="Genomic_DNA"/>
</dbReference>
<proteinExistence type="predicted"/>
<evidence type="ECO:0000313" key="4">
    <source>
        <dbReference type="Proteomes" id="UP000306038"/>
    </source>
</evidence>
<sequence>MINKINNCTNRTITDSFNNIGEVVEFIRTPPSEHLKLVLDARSLERGCKEYQNIKKYKLPAITINFQYSNNYIRGKNLSNPTGYLYIDVDNLTEQDLEINTAYVCAYWRSLSNKGLTLVVKVDGLTPDNFKIATKEIANALDIPYDPQAVSIDRLTILSYDPNAYYNDNVEVFPVTEMIPLEIVQDNTAVDTEKSTHYNTINYNSIGYDCNGYKLRFNNLDELLQAYDIMYDEHGFYDLGRDTKLNYAQVFVPFKKVSEGNRENILKSITYQLIALNKEVDRSTLLKYLYSVNSGKMNPPLEKNEVMETFEKVYRKLNDIEPIINAERRFIYDKLKKLSPTDKRRFNLKKINQDRKDKTISEILNTMQGWDYSLNGKITINKLCETTGKNKKTIQAYYKGLKAEIVVNRQNNFKEFIKRNQLLKDLDDLMKYDLRDLTFDESEL</sequence>
<evidence type="ECO:0008006" key="5">
    <source>
        <dbReference type="Google" id="ProtNLM"/>
    </source>
</evidence>
<dbReference type="Pfam" id="PF08800">
    <property type="entry name" value="BT4734-like_N"/>
    <property type="match status" value="1"/>
</dbReference>
<dbReference type="RefSeq" id="WP_136523033.1">
    <property type="nucleotide sequence ID" value="NZ_SDLV01000053.1"/>
</dbReference>
<protein>
    <recommendedName>
        <fullName evidence="5">Virulence-protein E N-terminal domain-containing protein</fullName>
    </recommendedName>
</protein>
<keyword evidence="4" id="KW-1185">Reference proteome</keyword>
<accession>A0ABY2R291</accession>
<evidence type="ECO:0000259" key="2">
    <source>
        <dbReference type="Pfam" id="PF08800"/>
    </source>
</evidence>
<comment type="caution">
    <text evidence="3">The sequence shown here is derived from an EMBL/GenBank/DDBJ whole genome shotgun (WGS) entry which is preliminary data.</text>
</comment>
<dbReference type="Proteomes" id="UP000306038">
    <property type="component" value="Unassembled WGS sequence"/>
</dbReference>
<reference evidence="3 4" key="1">
    <citation type="submission" date="2019-01" db="EMBL/GenBank/DDBJ databases">
        <authorList>
            <person name="B I."/>
            <person name="Ch S."/>
            <person name="Ch V.R."/>
        </authorList>
    </citation>
    <scope>NUCLEOTIDE SEQUENCE [LARGE SCALE GENOMIC DNA]</scope>
    <source>
        <strain evidence="3 4">JC507</strain>
    </source>
</reference>
<dbReference type="InterPro" id="IPR014907">
    <property type="entry name" value="BT4734-like_N"/>
</dbReference>
<name>A0ABY2R291_9FLAO</name>
<feature type="domain" description="BT4734-like N-terminal" evidence="2">
    <location>
        <begin position="56"/>
        <end position="166"/>
    </location>
</feature>
<feature type="domain" description="Primase C-terminal 1" evidence="1">
    <location>
        <begin position="257"/>
        <end position="316"/>
    </location>
</feature>
<organism evidence="3 4">
    <name type="scientific">Chryseobacterium candidae</name>
    <dbReference type="NCBI Taxonomy" id="1978493"/>
    <lineage>
        <taxon>Bacteria</taxon>
        <taxon>Pseudomonadati</taxon>
        <taxon>Bacteroidota</taxon>
        <taxon>Flavobacteriia</taxon>
        <taxon>Flavobacteriales</taxon>
        <taxon>Weeksellaceae</taxon>
        <taxon>Chryseobacterium group</taxon>
        <taxon>Chryseobacterium</taxon>
    </lineage>
</organism>